<dbReference type="InterPro" id="IPR023214">
    <property type="entry name" value="HAD_sf"/>
</dbReference>
<evidence type="ECO:0000256" key="1">
    <source>
        <dbReference type="SAM" id="Phobius"/>
    </source>
</evidence>
<feature type="non-terminal residue" evidence="2">
    <location>
        <position position="158"/>
    </location>
</feature>
<gene>
    <name evidence="2" type="ORF">S03H2_47920</name>
</gene>
<proteinExistence type="predicted"/>
<accession>X1JZ04</accession>
<sequence length="158" mass="18564">MANWLRKHWVKIFIGFGILVFLFLAYGGIEAVIAKYQYKKSIKEKDANISELWQEIGDSKAREKKWKISSEKNWDLAMEKEEKLRRKDKEMTVKIHEKRALQKKIKEMPATQVIVRTIEIINCPDVVQQTQGIVFTLDCAKDNLAVLENVFYFKKEAL</sequence>
<name>X1JZ04_9ZZZZ</name>
<comment type="caution">
    <text evidence="2">The sequence shown here is derived from an EMBL/GenBank/DDBJ whole genome shotgun (WGS) entry which is preliminary data.</text>
</comment>
<reference evidence="2" key="1">
    <citation type="journal article" date="2014" name="Front. Microbiol.">
        <title>High frequency of phylogenetically diverse reductive dehalogenase-homologous genes in deep subseafloor sedimentary metagenomes.</title>
        <authorList>
            <person name="Kawai M."/>
            <person name="Futagami T."/>
            <person name="Toyoda A."/>
            <person name="Takaki Y."/>
            <person name="Nishi S."/>
            <person name="Hori S."/>
            <person name="Arai W."/>
            <person name="Tsubouchi T."/>
            <person name="Morono Y."/>
            <person name="Uchiyama I."/>
            <person name="Ito T."/>
            <person name="Fujiyama A."/>
            <person name="Inagaki F."/>
            <person name="Takami H."/>
        </authorList>
    </citation>
    <scope>NUCLEOTIDE SEQUENCE</scope>
    <source>
        <strain evidence="2">Expedition CK06-06</strain>
    </source>
</reference>
<keyword evidence="1" id="KW-0812">Transmembrane</keyword>
<dbReference type="Gene3D" id="3.40.50.1000">
    <property type="entry name" value="HAD superfamily/HAD-like"/>
    <property type="match status" value="1"/>
</dbReference>
<keyword evidence="1" id="KW-1133">Transmembrane helix</keyword>
<dbReference type="EMBL" id="BARU01030168">
    <property type="protein sequence ID" value="GAH75033.1"/>
    <property type="molecule type" value="Genomic_DNA"/>
</dbReference>
<dbReference type="AlphaFoldDB" id="X1JZ04"/>
<keyword evidence="1" id="KW-0472">Membrane</keyword>
<organism evidence="2">
    <name type="scientific">marine sediment metagenome</name>
    <dbReference type="NCBI Taxonomy" id="412755"/>
    <lineage>
        <taxon>unclassified sequences</taxon>
        <taxon>metagenomes</taxon>
        <taxon>ecological metagenomes</taxon>
    </lineage>
</organism>
<feature type="transmembrane region" description="Helical" evidence="1">
    <location>
        <begin position="12"/>
        <end position="33"/>
    </location>
</feature>
<evidence type="ECO:0000313" key="2">
    <source>
        <dbReference type="EMBL" id="GAH75033.1"/>
    </source>
</evidence>
<protein>
    <submittedName>
        <fullName evidence="2">Uncharacterized protein</fullName>
    </submittedName>
</protein>